<feature type="region of interest" description="Disordered" evidence="2">
    <location>
        <begin position="401"/>
        <end position="432"/>
    </location>
</feature>
<dbReference type="AlphaFoldDB" id="C9Y6P1"/>
<gene>
    <name evidence="4" type="ORF">Csp_E36180</name>
</gene>
<feature type="region of interest" description="Disordered" evidence="2">
    <location>
        <begin position="340"/>
        <end position="359"/>
    </location>
</feature>
<feature type="compositionally biased region" description="Basic and acidic residues" evidence="2">
    <location>
        <begin position="401"/>
        <end position="424"/>
    </location>
</feature>
<evidence type="ECO:0000256" key="3">
    <source>
        <dbReference type="SAM" id="Phobius"/>
    </source>
</evidence>
<keyword evidence="3" id="KW-0812">Transmembrane</keyword>
<sequence length="503" mass="56026">MLANLIWAATNGRQFTIQIKEAASAGKIRPPELASELVASYIKHGTIVDGSTNPIGRAIVSIDDNIVSSPETFFEIGQHFDGILEADIYFSADLKFHNMAKSGYGLNVIEVSNLLRKYKDRIKENIFHFTKTQSDKVQAEFQKIDAEKFSQLYVLQNRVKELSSRLIECEKNNRTSGNSVDSKNSENIMVQRAISGEKFGRNDFDLIKNSPVLQSIFERHEAEKKTLANQISIIAKARDDAEAMNNALKSSIRPNDGDKARYNIFAVSFMIFIMLVVISTLIAYVYAGVNDRNMEIRGLKAQISNAKSQIEDKEKQINLLLSRESVSADVRDGVGGATIERIGSTHPKQGTTTSQNRGIVKAGRDAELTRRAGSESAVSGNIETTTTEVNKRVDSHVETDKIKAMPGELEKNRTTPTEPEKNKDSPTSYLINENGRSASYNVVIPVHLRYSMKNLDAFVQKQCKLNSLEIEGIKNAVLNSNRKLLKKNGEIWLSDGKKKSSFL</sequence>
<proteinExistence type="predicted"/>
<evidence type="ECO:0000313" key="4">
    <source>
        <dbReference type="EMBL" id="CBA26530.1"/>
    </source>
</evidence>
<feature type="transmembrane region" description="Helical" evidence="3">
    <location>
        <begin position="262"/>
        <end position="287"/>
    </location>
</feature>
<keyword evidence="3" id="KW-0472">Membrane</keyword>
<keyword evidence="3" id="KW-1133">Transmembrane helix</keyword>
<name>C9Y6P1_CURXX</name>
<accession>C9Y6P1</accession>
<feature type="compositionally biased region" description="Polar residues" evidence="2">
    <location>
        <begin position="346"/>
        <end position="357"/>
    </location>
</feature>
<evidence type="ECO:0000256" key="1">
    <source>
        <dbReference type="SAM" id="Coils"/>
    </source>
</evidence>
<dbReference type="EMBL" id="FN543101">
    <property type="protein sequence ID" value="CBA26530.1"/>
    <property type="molecule type" value="Genomic_DNA"/>
</dbReference>
<reference evidence="4" key="1">
    <citation type="journal article" date="2010" name="Nature">
        <title>The Dynamic genome of Hydra.</title>
        <authorList>
            <person name="Chapman J.A."/>
            <person name="Kirkness E.F."/>
            <person name="Simakov O."/>
            <person name="Hampson S.E."/>
            <person name="Mitros T."/>
            <person name="Weinmaier T."/>
            <person name="Rattei T."/>
            <person name="Balasubramanian P.G."/>
            <person name="Borman J."/>
            <person name="Busam D."/>
            <person name="Disbennett K."/>
            <person name="Pfannkoch C."/>
            <person name="Sumin N."/>
            <person name="Sutton G."/>
            <person name="Viswanathan L."/>
            <person name="Walenz B."/>
            <person name="Goodstein D.M."/>
            <person name="Hellsten U."/>
            <person name="Kawashima T."/>
            <person name="Prochnik S.E."/>
            <person name="Putnam N.H."/>
            <person name="Shu S."/>
            <person name="Blumberg B."/>
            <person name="Dana C.E."/>
            <person name="Gee L."/>
            <person name="Kibler D.F."/>
            <person name="Law L."/>
            <person name="Lindgens D."/>
            <person name="Martinez D.E."/>
            <person name="Peng J."/>
            <person name="Wigge P.A."/>
            <person name="Bertulat B."/>
            <person name="Guder C."/>
            <person name="Nakamura Y."/>
            <person name="Ozbek S."/>
            <person name="Watanabe H."/>
            <person name="Khalturin K."/>
            <person name="Hemmrich G."/>
            <person name="Franke A."/>
            <person name="Augustin R."/>
            <person name="Fraune S."/>
            <person name="Hayakawa E."/>
            <person name="Hayakawa S."/>
            <person name="Hirose M."/>
            <person name="Hwang J."/>
            <person name="Ikeo K."/>
            <person name="Nishimiya-Fujisawa C."/>
            <person name="Ogura A."/>
            <person name="Takahashi T."/>
            <person name="Steinmetz P.R."/>
            <person name="Zhang X."/>
            <person name="Aufschnaiter R."/>
            <person name="Eder M.K."/>
            <person name="Gorny A.K."/>
            <person name="Salvenmoser W."/>
            <person name="Heimberg A.M."/>
            <person name="Wheeler B.M."/>
            <person name="Peterson K.J."/>
            <person name="Boettger A."/>
            <person name="Tischler P."/>
            <person name="Wolf A."/>
            <person name="Gojobori T."/>
            <person name="Remington K.A."/>
            <person name="Strausberg R.L."/>
            <person name="Venter J."/>
            <person name="Technau U."/>
            <person name="Hobmayer B."/>
            <person name="Bosch T.C."/>
            <person name="Holstein T.W."/>
            <person name="Fujisawa T."/>
            <person name="Bode H.R."/>
            <person name="David C.N."/>
            <person name="Rokhsar D.S."/>
            <person name="Steele R.E."/>
        </authorList>
    </citation>
    <scope>NUCLEOTIDE SEQUENCE</scope>
</reference>
<keyword evidence="1" id="KW-0175">Coiled coil</keyword>
<organism evidence="4">
    <name type="scientific">Curvibacter symbiont subsp. Hydra magnipapillata</name>
    <dbReference type="NCBI Taxonomy" id="667019"/>
    <lineage>
        <taxon>Bacteria</taxon>
        <taxon>Pseudomonadati</taxon>
        <taxon>Pseudomonadota</taxon>
        <taxon>Betaproteobacteria</taxon>
        <taxon>Burkholderiales</taxon>
        <taxon>Comamonadaceae</taxon>
        <taxon>Curvibacter</taxon>
    </lineage>
</organism>
<evidence type="ECO:0000256" key="2">
    <source>
        <dbReference type="SAM" id="MobiDB-lite"/>
    </source>
</evidence>
<protein>
    <submittedName>
        <fullName evidence="4">Uncharacterized protein</fullName>
    </submittedName>
</protein>
<feature type="coiled-coil region" evidence="1">
    <location>
        <begin position="296"/>
        <end position="323"/>
    </location>
</feature>